<organism evidence="2 3">
    <name type="scientific">Papilio xuthus</name>
    <name type="common">Asian swallowtail butterfly</name>
    <dbReference type="NCBI Taxonomy" id="66420"/>
    <lineage>
        <taxon>Eukaryota</taxon>
        <taxon>Metazoa</taxon>
        <taxon>Ecdysozoa</taxon>
        <taxon>Arthropoda</taxon>
        <taxon>Hexapoda</taxon>
        <taxon>Insecta</taxon>
        <taxon>Pterygota</taxon>
        <taxon>Neoptera</taxon>
        <taxon>Endopterygota</taxon>
        <taxon>Lepidoptera</taxon>
        <taxon>Glossata</taxon>
        <taxon>Ditrysia</taxon>
        <taxon>Papilionoidea</taxon>
        <taxon>Papilionidae</taxon>
        <taxon>Papilioninae</taxon>
        <taxon>Papilio</taxon>
    </lineage>
</organism>
<dbReference type="CDD" id="cd15777">
    <property type="entry name" value="CRBN_C_like"/>
    <property type="match status" value="1"/>
</dbReference>
<dbReference type="FunFam" id="2.170.150.20:FF:000007">
    <property type="entry name" value="Protein cereblon"/>
    <property type="match status" value="1"/>
</dbReference>
<feature type="domain" description="CULT" evidence="1">
    <location>
        <begin position="78"/>
        <end position="222"/>
    </location>
</feature>
<gene>
    <name evidence="2" type="ORF">RR46_03123</name>
</gene>
<dbReference type="Gene3D" id="1.20.58.1480">
    <property type="match status" value="1"/>
</dbReference>
<dbReference type="Gene3D" id="2.170.150.20">
    <property type="entry name" value="Peptide methionine sulfoxide reductase"/>
    <property type="match status" value="1"/>
</dbReference>
<evidence type="ECO:0000259" key="1">
    <source>
        <dbReference type="PROSITE" id="PS51788"/>
    </source>
</evidence>
<reference evidence="2 3" key="1">
    <citation type="journal article" date="2015" name="Nat. Commun.">
        <title>Outbred genome sequencing and CRISPR/Cas9 gene editing in butterflies.</title>
        <authorList>
            <person name="Li X."/>
            <person name="Fan D."/>
            <person name="Zhang W."/>
            <person name="Liu G."/>
            <person name="Zhang L."/>
            <person name="Zhao L."/>
            <person name="Fang X."/>
            <person name="Chen L."/>
            <person name="Dong Y."/>
            <person name="Chen Y."/>
            <person name="Ding Y."/>
            <person name="Zhao R."/>
            <person name="Feng M."/>
            <person name="Zhu Y."/>
            <person name="Feng Y."/>
            <person name="Jiang X."/>
            <person name="Zhu D."/>
            <person name="Xiang H."/>
            <person name="Feng X."/>
            <person name="Li S."/>
            <person name="Wang J."/>
            <person name="Zhang G."/>
            <person name="Kronforst M.R."/>
            <person name="Wang W."/>
        </authorList>
    </citation>
    <scope>NUCLEOTIDE SEQUENCE [LARGE SCALE GENOMIC DNA]</scope>
    <source>
        <strain evidence="2">Ya'a_city_454_Px</strain>
        <tissue evidence="2">Whole body</tissue>
    </source>
</reference>
<dbReference type="InterPro" id="IPR034750">
    <property type="entry name" value="CULT"/>
</dbReference>
<name>A0A194QD24_PAPXU</name>
<dbReference type="PROSITE" id="PS51788">
    <property type="entry name" value="CULT"/>
    <property type="match status" value="1"/>
</dbReference>
<accession>A0A194QD24</accession>
<dbReference type="Proteomes" id="UP000053268">
    <property type="component" value="Unassembled WGS sequence"/>
</dbReference>
<sequence length="229" mass="25815">MRYVTGPLPEEAVALSFWVASNLTLSARDRHALFAVDDVLLRLRLELRFIGRVRPPAPPRPALRPPHRHTHAHFLLQKSALCCAACGAEIARRDDVLPMSSEGVHSNYTNSGRLSPVPRPHPTQTWPCFPSLRRRKIEEEVRMLGCNAGGYMHDIVTVSRARGVVPSGRRSAEFSWFPGYAWTIIVCGACRTHLGWQFDALSRSLRPEYFFGLCRNYVQPRADAEPDCV</sequence>
<dbReference type="STRING" id="66420.A0A194QD24"/>
<keyword evidence="3" id="KW-1185">Reference proteome</keyword>
<evidence type="ECO:0000313" key="3">
    <source>
        <dbReference type="Proteomes" id="UP000053268"/>
    </source>
</evidence>
<protein>
    <submittedName>
        <fullName evidence="2">Protein cereblon-like</fullName>
    </submittedName>
</protein>
<evidence type="ECO:0000313" key="2">
    <source>
        <dbReference type="EMBL" id="KPJ01351.1"/>
    </source>
</evidence>
<dbReference type="AlphaFoldDB" id="A0A194QD24"/>
<proteinExistence type="predicted"/>
<dbReference type="EMBL" id="KQ459337">
    <property type="protein sequence ID" value="KPJ01351.1"/>
    <property type="molecule type" value="Genomic_DNA"/>
</dbReference>